<dbReference type="OrthoDB" id="10576520at2759"/>
<dbReference type="Proteomes" id="UP000324748">
    <property type="component" value="Unassembled WGS sequence"/>
</dbReference>
<evidence type="ECO:0000256" key="1">
    <source>
        <dbReference type="SAM" id="SignalP"/>
    </source>
</evidence>
<proteinExistence type="predicted"/>
<name>A0A5B0LZP9_PUCGR</name>
<dbReference type="AlphaFoldDB" id="A0A5B0LZP9"/>
<comment type="caution">
    <text evidence="2">The sequence shown here is derived from an EMBL/GenBank/DDBJ whole genome shotgun (WGS) entry which is preliminary data.</text>
</comment>
<accession>A0A5B0LZP9</accession>
<organism evidence="2 3">
    <name type="scientific">Puccinia graminis f. sp. tritici</name>
    <dbReference type="NCBI Taxonomy" id="56615"/>
    <lineage>
        <taxon>Eukaryota</taxon>
        <taxon>Fungi</taxon>
        <taxon>Dikarya</taxon>
        <taxon>Basidiomycota</taxon>
        <taxon>Pucciniomycotina</taxon>
        <taxon>Pucciniomycetes</taxon>
        <taxon>Pucciniales</taxon>
        <taxon>Pucciniaceae</taxon>
        <taxon>Puccinia</taxon>
    </lineage>
</organism>
<reference evidence="2 3" key="1">
    <citation type="submission" date="2019-05" db="EMBL/GenBank/DDBJ databases">
        <title>Emergence of the Ug99 lineage of the wheat stem rust pathogen through somatic hybridization.</title>
        <authorList>
            <person name="Li F."/>
            <person name="Upadhyaya N.M."/>
            <person name="Sperschneider J."/>
            <person name="Matny O."/>
            <person name="Nguyen-Phuc H."/>
            <person name="Mago R."/>
            <person name="Raley C."/>
            <person name="Miller M.E."/>
            <person name="Silverstein K.A.T."/>
            <person name="Henningsen E."/>
            <person name="Hirsch C.D."/>
            <person name="Visser B."/>
            <person name="Pretorius Z.A."/>
            <person name="Steffenson B.J."/>
            <person name="Schwessinger B."/>
            <person name="Dodds P.N."/>
            <person name="Figueroa M."/>
        </authorList>
    </citation>
    <scope>NUCLEOTIDE SEQUENCE [LARGE SCALE GENOMIC DNA]</scope>
    <source>
        <strain evidence="2">21-0</strain>
    </source>
</reference>
<dbReference type="EMBL" id="VSWC01000183">
    <property type="protein sequence ID" value="KAA1069158.1"/>
    <property type="molecule type" value="Genomic_DNA"/>
</dbReference>
<evidence type="ECO:0000313" key="3">
    <source>
        <dbReference type="Proteomes" id="UP000324748"/>
    </source>
</evidence>
<gene>
    <name evidence="2" type="ORF">PGT21_014719</name>
</gene>
<feature type="signal peptide" evidence="1">
    <location>
        <begin position="1"/>
        <end position="24"/>
    </location>
</feature>
<keyword evidence="1" id="KW-0732">Signal</keyword>
<feature type="chain" id="PRO_5022727345" evidence="1">
    <location>
        <begin position="25"/>
        <end position="574"/>
    </location>
</feature>
<protein>
    <submittedName>
        <fullName evidence="2">Uncharacterized protein</fullName>
    </submittedName>
</protein>
<keyword evidence="3" id="KW-1185">Reference proteome</keyword>
<evidence type="ECO:0000313" key="2">
    <source>
        <dbReference type="EMBL" id="KAA1069158.1"/>
    </source>
</evidence>
<sequence>MSVNQMLKICLLALSSLVIQRILGAGGAIEPVVSNLEHSGMEWKHTSTDLPQVSHSNLEDQIMGEAQKHKIHFRVSERKFWECASKTMEDMEEWKKRFAELDIRDHIRNPIQKHVDIVINSMKVIFEKKIYELRNHKYVFQSSNGAVPNDVSVHIFYPLETKWLKDIANFDEFKPLHNVSYFTNASLILNQWCDLIVNFLVDLKQHEILTDTHYTLTSFFNQGDLAHFVLRYLKIRLSHDINEVYLNFNLKLSLQEDFSMTQMAHILKFLDQEAWKQIEFGYLKFWINRYLEAAKSPEYELIEIVEIFLELSPKSNDWPVTMTKIQNLFESLVNYISSRITTQDSSEEITIVTLLELKVLYDILKYLMNHNHHYISAECMERFTKSINFHKVQLFEETVGLIASLFHPVYIRSKGFHVVKGEEDFIAKNPMSIEFLKYYSNKLTDTNENRKISNFDIPHAEKSYLNSLDTTQPPQAPPGVRIHYNQELHPPHIEIRSEEVRKSIRKIIVQHYSYEFYLGKLLTSINANPEQRSFLLAEKVWRLADKKIYTRPEIRVCEVSALFEAHDILPYVFG</sequence>